<feature type="region of interest" description="Disordered" evidence="1">
    <location>
        <begin position="65"/>
        <end position="94"/>
    </location>
</feature>
<protein>
    <submittedName>
        <fullName evidence="2">Uncharacterized protein</fullName>
    </submittedName>
</protein>
<sequence length="94" mass="10753">MSLSFFQEEMEWKVKRWRVDRQVSCGGGIMEESGQLIQGADSPYGTVRRLTEGILKRVLQSTPMAGRQRTEIQGRTLNWKKDNKKGNCPSLSYS</sequence>
<reference evidence="2 3" key="1">
    <citation type="submission" date="2021-06" db="EMBL/GenBank/DDBJ databases">
        <authorList>
            <person name="Palmer J.M."/>
        </authorList>
    </citation>
    <scope>NUCLEOTIDE SEQUENCE [LARGE SCALE GENOMIC DNA]</scope>
    <source>
        <strain evidence="2 3">CL_MEX2019</strain>
        <tissue evidence="2">Muscle</tissue>
    </source>
</reference>
<dbReference type="Proteomes" id="UP001352852">
    <property type="component" value="Unassembled WGS sequence"/>
</dbReference>
<keyword evidence="3" id="KW-1185">Reference proteome</keyword>
<evidence type="ECO:0000256" key="1">
    <source>
        <dbReference type="SAM" id="MobiDB-lite"/>
    </source>
</evidence>
<dbReference type="EMBL" id="JAHUTJ010058965">
    <property type="protein sequence ID" value="MED6287629.1"/>
    <property type="molecule type" value="Genomic_DNA"/>
</dbReference>
<organism evidence="2 3">
    <name type="scientific">Characodon lateralis</name>
    <dbReference type="NCBI Taxonomy" id="208331"/>
    <lineage>
        <taxon>Eukaryota</taxon>
        <taxon>Metazoa</taxon>
        <taxon>Chordata</taxon>
        <taxon>Craniata</taxon>
        <taxon>Vertebrata</taxon>
        <taxon>Euteleostomi</taxon>
        <taxon>Actinopterygii</taxon>
        <taxon>Neopterygii</taxon>
        <taxon>Teleostei</taxon>
        <taxon>Neoteleostei</taxon>
        <taxon>Acanthomorphata</taxon>
        <taxon>Ovalentaria</taxon>
        <taxon>Atherinomorphae</taxon>
        <taxon>Cyprinodontiformes</taxon>
        <taxon>Goodeidae</taxon>
        <taxon>Characodon</taxon>
    </lineage>
</organism>
<evidence type="ECO:0000313" key="3">
    <source>
        <dbReference type="Proteomes" id="UP001352852"/>
    </source>
</evidence>
<proteinExistence type="predicted"/>
<comment type="caution">
    <text evidence="2">The sequence shown here is derived from an EMBL/GenBank/DDBJ whole genome shotgun (WGS) entry which is preliminary data.</text>
</comment>
<name>A0ABU7EKE3_9TELE</name>
<gene>
    <name evidence="2" type="ORF">CHARACLAT_018273</name>
</gene>
<accession>A0ABU7EKE3</accession>
<evidence type="ECO:0000313" key="2">
    <source>
        <dbReference type="EMBL" id="MED6287629.1"/>
    </source>
</evidence>